<evidence type="ECO:0000259" key="3">
    <source>
        <dbReference type="Pfam" id="PF03717"/>
    </source>
</evidence>
<organism evidence="4">
    <name type="scientific">marine metagenome</name>
    <dbReference type="NCBI Taxonomy" id="408172"/>
    <lineage>
        <taxon>unclassified sequences</taxon>
        <taxon>metagenomes</taxon>
        <taxon>ecological metagenomes</taxon>
    </lineage>
</organism>
<dbReference type="GO" id="GO:0005886">
    <property type="term" value="C:plasma membrane"/>
    <property type="evidence" value="ECO:0007669"/>
    <property type="project" value="TreeGrafter"/>
</dbReference>
<comment type="subcellular location">
    <subcellularLocation>
        <location evidence="1">Membrane</location>
    </subcellularLocation>
</comment>
<feature type="non-terminal residue" evidence="4">
    <location>
        <position position="152"/>
    </location>
</feature>
<dbReference type="InterPro" id="IPR036138">
    <property type="entry name" value="PBP_dimer_sf"/>
</dbReference>
<dbReference type="Pfam" id="PF03717">
    <property type="entry name" value="PBP_dimer"/>
    <property type="match status" value="1"/>
</dbReference>
<name>A0A382XU76_9ZZZZ</name>
<sequence length="152" mass="17081">MRGLWDRFFGRAPRRARKIGASNDWRRVVRGRVLVAGVVFGIWTVGIEARLVYLQVVSHERLVAHQNEQKDRTLTLVPKRGEIVDRNGQILAYSVDADTIYAVPSQIENPTDTAKALCGALDDCAEVGRSELTSLLSNKNQFAYVKRRASLE</sequence>
<dbReference type="EMBL" id="UINC01170253">
    <property type="protein sequence ID" value="SVD74205.1"/>
    <property type="molecule type" value="Genomic_DNA"/>
</dbReference>
<dbReference type="Gene3D" id="3.90.1310.10">
    <property type="entry name" value="Penicillin-binding protein 2a (Domain 2)"/>
    <property type="match status" value="1"/>
</dbReference>
<keyword evidence="2" id="KW-0472">Membrane</keyword>
<gene>
    <name evidence="4" type="ORF">METZ01_LOCUS427059</name>
</gene>
<dbReference type="InterPro" id="IPR050515">
    <property type="entry name" value="Beta-lactam/transpept"/>
</dbReference>
<proteinExistence type="predicted"/>
<dbReference type="GO" id="GO:0008658">
    <property type="term" value="F:penicillin binding"/>
    <property type="evidence" value="ECO:0007669"/>
    <property type="project" value="InterPro"/>
</dbReference>
<dbReference type="SUPFAM" id="SSF56519">
    <property type="entry name" value="Penicillin binding protein dimerisation domain"/>
    <property type="match status" value="1"/>
</dbReference>
<feature type="domain" description="Penicillin-binding protein dimerisation" evidence="3">
    <location>
        <begin position="77"/>
        <end position="135"/>
    </location>
</feature>
<accession>A0A382XU76</accession>
<dbReference type="AlphaFoldDB" id="A0A382XU76"/>
<evidence type="ECO:0000256" key="1">
    <source>
        <dbReference type="ARBA" id="ARBA00004370"/>
    </source>
</evidence>
<dbReference type="InterPro" id="IPR005311">
    <property type="entry name" value="PBP_dimer"/>
</dbReference>
<protein>
    <recommendedName>
        <fullName evidence="3">Penicillin-binding protein dimerisation domain-containing protein</fullName>
    </recommendedName>
</protein>
<reference evidence="4" key="1">
    <citation type="submission" date="2018-05" db="EMBL/GenBank/DDBJ databases">
        <authorList>
            <person name="Lanie J.A."/>
            <person name="Ng W.-L."/>
            <person name="Kazmierczak K.M."/>
            <person name="Andrzejewski T.M."/>
            <person name="Davidsen T.M."/>
            <person name="Wayne K.J."/>
            <person name="Tettelin H."/>
            <person name="Glass J.I."/>
            <person name="Rusch D."/>
            <person name="Podicherti R."/>
            <person name="Tsui H.-C.T."/>
            <person name="Winkler M.E."/>
        </authorList>
    </citation>
    <scope>NUCLEOTIDE SEQUENCE</scope>
</reference>
<evidence type="ECO:0000313" key="4">
    <source>
        <dbReference type="EMBL" id="SVD74205.1"/>
    </source>
</evidence>
<evidence type="ECO:0000256" key="2">
    <source>
        <dbReference type="ARBA" id="ARBA00023136"/>
    </source>
</evidence>
<dbReference type="PANTHER" id="PTHR30627:SF1">
    <property type="entry name" value="PEPTIDOGLYCAN D,D-TRANSPEPTIDASE FTSI"/>
    <property type="match status" value="1"/>
</dbReference>
<dbReference type="GO" id="GO:0071555">
    <property type="term" value="P:cell wall organization"/>
    <property type="evidence" value="ECO:0007669"/>
    <property type="project" value="TreeGrafter"/>
</dbReference>
<dbReference type="PANTHER" id="PTHR30627">
    <property type="entry name" value="PEPTIDOGLYCAN D,D-TRANSPEPTIDASE"/>
    <property type="match status" value="1"/>
</dbReference>